<dbReference type="RefSeq" id="WP_189988297.1">
    <property type="nucleotide sequence ID" value="NZ_BMZS01000003.1"/>
</dbReference>
<dbReference type="Proteomes" id="UP000630353">
    <property type="component" value="Unassembled WGS sequence"/>
</dbReference>
<reference evidence="1" key="2">
    <citation type="submission" date="2020-09" db="EMBL/GenBank/DDBJ databases">
        <authorList>
            <person name="Sun Q."/>
            <person name="Kim S."/>
        </authorList>
    </citation>
    <scope>NUCLEOTIDE SEQUENCE</scope>
    <source>
        <strain evidence="1">KCTC 42651</strain>
    </source>
</reference>
<proteinExistence type="predicted"/>
<comment type="caution">
    <text evidence="1">The sequence shown here is derived from an EMBL/GenBank/DDBJ whole genome shotgun (WGS) entry which is preliminary data.</text>
</comment>
<dbReference type="AlphaFoldDB" id="A0A918XR14"/>
<reference evidence="1" key="1">
    <citation type="journal article" date="2014" name="Int. J. Syst. Evol. Microbiol.">
        <title>Complete genome sequence of Corynebacterium casei LMG S-19264T (=DSM 44701T), isolated from a smear-ripened cheese.</title>
        <authorList>
            <consortium name="US DOE Joint Genome Institute (JGI-PGF)"/>
            <person name="Walter F."/>
            <person name="Albersmeier A."/>
            <person name="Kalinowski J."/>
            <person name="Ruckert C."/>
        </authorList>
    </citation>
    <scope>NUCLEOTIDE SEQUENCE</scope>
    <source>
        <strain evidence="1">KCTC 42651</strain>
    </source>
</reference>
<protein>
    <submittedName>
        <fullName evidence="1">Uncharacterized protein</fullName>
    </submittedName>
</protein>
<evidence type="ECO:0000313" key="2">
    <source>
        <dbReference type="Proteomes" id="UP000630353"/>
    </source>
</evidence>
<keyword evidence="2" id="KW-1185">Reference proteome</keyword>
<name>A0A918XR14_9PROT</name>
<accession>A0A918XR14</accession>
<dbReference type="EMBL" id="BMZS01000003">
    <property type="protein sequence ID" value="GHD45998.1"/>
    <property type="molecule type" value="Genomic_DNA"/>
</dbReference>
<gene>
    <name evidence="1" type="ORF">GCM10017083_14680</name>
</gene>
<evidence type="ECO:0000313" key="1">
    <source>
        <dbReference type="EMBL" id="GHD45998.1"/>
    </source>
</evidence>
<organism evidence="1 2">
    <name type="scientific">Thalassobaculum fulvum</name>
    <dbReference type="NCBI Taxonomy" id="1633335"/>
    <lineage>
        <taxon>Bacteria</taxon>
        <taxon>Pseudomonadati</taxon>
        <taxon>Pseudomonadota</taxon>
        <taxon>Alphaproteobacteria</taxon>
        <taxon>Rhodospirillales</taxon>
        <taxon>Thalassobaculaceae</taxon>
        <taxon>Thalassobaculum</taxon>
    </lineage>
</organism>
<sequence length="112" mass="12426">MAIRLATLPVRDVMAMTGVTGYPRWAGDVTVDDGLIEHHLANDHLIEPDDSRDPNKPVPAAEHAGRIAWLIRNIRPNRCSITIRDGLIQDGNHRFAAALYRGDELVSCCLMD</sequence>